<dbReference type="EMBL" id="JAUUTY010001676">
    <property type="protein sequence ID" value="KAK1553513.1"/>
    <property type="molecule type" value="Genomic_DNA"/>
</dbReference>
<dbReference type="PROSITE" id="PS51752">
    <property type="entry name" value="JACALIN_LECTIN"/>
    <property type="match status" value="1"/>
</dbReference>
<dbReference type="InterPro" id="IPR036404">
    <property type="entry name" value="Jacalin-like_lectin_dom_sf"/>
</dbReference>
<dbReference type="SMART" id="SM00915">
    <property type="entry name" value="Jacalin"/>
    <property type="match status" value="1"/>
</dbReference>
<evidence type="ECO:0000313" key="3">
    <source>
        <dbReference type="EMBL" id="KAK1553513.1"/>
    </source>
</evidence>
<evidence type="ECO:0000259" key="2">
    <source>
        <dbReference type="PROSITE" id="PS51752"/>
    </source>
</evidence>
<dbReference type="InterPro" id="IPR001229">
    <property type="entry name" value="Jacalin-like_lectin_dom"/>
</dbReference>
<keyword evidence="1" id="KW-0430">Lectin</keyword>
<dbReference type="SUPFAM" id="SSF51101">
    <property type="entry name" value="Mannose-binding lectins"/>
    <property type="match status" value="1"/>
</dbReference>
<dbReference type="CDD" id="cd09612">
    <property type="entry name" value="Jacalin"/>
    <property type="match status" value="1"/>
</dbReference>
<dbReference type="Gene3D" id="2.100.10.30">
    <property type="entry name" value="Jacalin-like lectin domain"/>
    <property type="match status" value="1"/>
</dbReference>
<dbReference type="Proteomes" id="UP001231189">
    <property type="component" value="Unassembled WGS sequence"/>
</dbReference>
<evidence type="ECO:0000256" key="1">
    <source>
        <dbReference type="ARBA" id="ARBA00022734"/>
    </source>
</evidence>
<dbReference type="PANTHER" id="PTHR46506">
    <property type="entry name" value="OS05G0143600 PROTEIN"/>
    <property type="match status" value="1"/>
</dbReference>
<dbReference type="GO" id="GO:0030246">
    <property type="term" value="F:carbohydrate binding"/>
    <property type="evidence" value="ECO:0007669"/>
    <property type="project" value="UniProtKB-KW"/>
</dbReference>
<dbReference type="InterPro" id="IPR033734">
    <property type="entry name" value="Jacalin-like_lectin_dom_plant"/>
</dbReference>
<dbReference type="Pfam" id="PF01419">
    <property type="entry name" value="Jacalin"/>
    <property type="match status" value="1"/>
</dbReference>
<name>A0AAD8PH95_LOLMU</name>
<dbReference type="AlphaFoldDB" id="A0AAD8PH95"/>
<sequence length="203" mass="22007">MEMEKSASSKMTTVNVELKLQDHSGGGSSSATIAVTVDQKAHECVRHLKTPVFQESVTKMGPSGGSGGSNRDMDMRGVNRIVKVLVRHGHAIDAISFQFERNGQEEWSGDWGGRGGVLSEIHLGQDEYLISVKGHVGSFLFVTCLKSLTFVSNLRSYGPYGVEDGMPFTLAAAPGGKILGFHGRSWWLLDAIGIYVKTGNWYA</sequence>
<feature type="domain" description="Jacalin-type lectin" evidence="2">
    <location>
        <begin position="57"/>
        <end position="198"/>
    </location>
</feature>
<protein>
    <recommendedName>
        <fullName evidence="2">Jacalin-type lectin domain-containing protein</fullName>
    </recommendedName>
</protein>
<accession>A0AAD8PH95</accession>
<evidence type="ECO:0000313" key="4">
    <source>
        <dbReference type="Proteomes" id="UP001231189"/>
    </source>
</evidence>
<proteinExistence type="predicted"/>
<organism evidence="3 4">
    <name type="scientific">Lolium multiflorum</name>
    <name type="common">Italian ryegrass</name>
    <name type="synonym">Lolium perenne subsp. multiflorum</name>
    <dbReference type="NCBI Taxonomy" id="4521"/>
    <lineage>
        <taxon>Eukaryota</taxon>
        <taxon>Viridiplantae</taxon>
        <taxon>Streptophyta</taxon>
        <taxon>Embryophyta</taxon>
        <taxon>Tracheophyta</taxon>
        <taxon>Spermatophyta</taxon>
        <taxon>Magnoliopsida</taxon>
        <taxon>Liliopsida</taxon>
        <taxon>Poales</taxon>
        <taxon>Poaceae</taxon>
        <taxon>BOP clade</taxon>
        <taxon>Pooideae</taxon>
        <taxon>Poodae</taxon>
        <taxon>Poeae</taxon>
        <taxon>Poeae Chloroplast Group 2 (Poeae type)</taxon>
        <taxon>Loliodinae</taxon>
        <taxon>Loliinae</taxon>
        <taxon>Lolium</taxon>
    </lineage>
</organism>
<reference evidence="3" key="1">
    <citation type="submission" date="2023-07" db="EMBL/GenBank/DDBJ databases">
        <title>A chromosome-level genome assembly of Lolium multiflorum.</title>
        <authorList>
            <person name="Chen Y."/>
            <person name="Copetti D."/>
            <person name="Kolliker R."/>
            <person name="Studer B."/>
        </authorList>
    </citation>
    <scope>NUCLEOTIDE SEQUENCE</scope>
    <source>
        <strain evidence="3">02402/16</strain>
        <tissue evidence="3">Leaf</tissue>
    </source>
</reference>
<keyword evidence="4" id="KW-1185">Reference proteome</keyword>
<gene>
    <name evidence="3" type="ORF">QYE76_016817</name>
</gene>
<comment type="caution">
    <text evidence="3">The sequence shown here is derived from an EMBL/GenBank/DDBJ whole genome shotgun (WGS) entry which is preliminary data.</text>
</comment>